<dbReference type="PANTHER" id="PTHR43390">
    <property type="entry name" value="SIGNAL PEPTIDASE I"/>
    <property type="match status" value="1"/>
</dbReference>
<evidence type="ECO:0000256" key="6">
    <source>
        <dbReference type="ARBA" id="ARBA00022801"/>
    </source>
</evidence>
<dbReference type="InterPro" id="IPR019757">
    <property type="entry name" value="Pept_S26A_signal_pept_1_Lys-AS"/>
</dbReference>
<dbReference type="GO" id="GO:0016020">
    <property type="term" value="C:membrane"/>
    <property type="evidence" value="ECO:0007669"/>
    <property type="project" value="UniProtKB-SubCell"/>
</dbReference>
<dbReference type="GO" id="GO:0006465">
    <property type="term" value="P:signal peptide processing"/>
    <property type="evidence" value="ECO:0007669"/>
    <property type="project" value="InterPro"/>
</dbReference>
<evidence type="ECO:0000256" key="8">
    <source>
        <dbReference type="RuleBase" id="RU003993"/>
    </source>
</evidence>
<evidence type="ECO:0000256" key="5">
    <source>
        <dbReference type="ARBA" id="ARBA00022670"/>
    </source>
</evidence>
<dbReference type="InterPro" id="IPR019533">
    <property type="entry name" value="Peptidase_S26"/>
</dbReference>
<dbReference type="Proteomes" id="UP000672602">
    <property type="component" value="Unassembled WGS sequence"/>
</dbReference>
<dbReference type="NCBIfam" id="TIGR02227">
    <property type="entry name" value="sigpep_I_bact"/>
    <property type="match status" value="1"/>
</dbReference>
<dbReference type="SUPFAM" id="SSF51306">
    <property type="entry name" value="LexA/Signal peptidase"/>
    <property type="match status" value="1"/>
</dbReference>
<evidence type="ECO:0000256" key="9">
    <source>
        <dbReference type="RuleBase" id="RU362042"/>
    </source>
</evidence>
<evidence type="ECO:0000256" key="2">
    <source>
        <dbReference type="ARBA" id="ARBA00009370"/>
    </source>
</evidence>
<reference evidence="12" key="1">
    <citation type="submission" date="2021-04" db="EMBL/GenBank/DDBJ databases">
        <authorList>
            <person name="Zhang D.-C."/>
        </authorList>
    </citation>
    <scope>NUCLEOTIDE SEQUENCE</scope>
    <source>
        <strain evidence="12">CGMCC 1.15697</strain>
    </source>
</reference>
<dbReference type="AlphaFoldDB" id="A0A8J7S108"/>
<comment type="subcellular location">
    <subcellularLocation>
        <location evidence="9">Membrane</location>
        <topology evidence="9">Single-pass type II membrane protein</topology>
    </subcellularLocation>
</comment>
<evidence type="ECO:0000256" key="4">
    <source>
        <dbReference type="ARBA" id="ARBA00019232"/>
    </source>
</evidence>
<evidence type="ECO:0000256" key="7">
    <source>
        <dbReference type="PIRSR" id="PIRSR600223-1"/>
    </source>
</evidence>
<dbReference type="InterPro" id="IPR000223">
    <property type="entry name" value="Pept_S26A_signal_pept_1"/>
</dbReference>
<keyword evidence="6 8" id="KW-0378">Hydrolase</keyword>
<feature type="active site" evidence="7">
    <location>
        <position position="60"/>
    </location>
</feature>
<feature type="region of interest" description="Disordered" evidence="10">
    <location>
        <begin position="1"/>
        <end position="27"/>
    </location>
</feature>
<dbReference type="PROSITE" id="PS00501">
    <property type="entry name" value="SPASE_I_1"/>
    <property type="match status" value="1"/>
</dbReference>
<evidence type="ECO:0000313" key="12">
    <source>
        <dbReference type="EMBL" id="MBP5856724.1"/>
    </source>
</evidence>
<comment type="similarity">
    <text evidence="2 9">Belongs to the peptidase S26 family.</text>
</comment>
<comment type="catalytic activity">
    <reaction evidence="1 8">
        <text>Cleavage of hydrophobic, N-terminal signal or leader sequences from secreted and periplasmic proteins.</text>
        <dbReference type="EC" id="3.4.21.89"/>
    </reaction>
</comment>
<dbReference type="PROSITE" id="PS00760">
    <property type="entry name" value="SPASE_I_2"/>
    <property type="match status" value="1"/>
</dbReference>
<proteinExistence type="inferred from homology"/>
<organism evidence="12 13">
    <name type="scientific">Marivibrio halodurans</name>
    <dbReference type="NCBI Taxonomy" id="2039722"/>
    <lineage>
        <taxon>Bacteria</taxon>
        <taxon>Pseudomonadati</taxon>
        <taxon>Pseudomonadota</taxon>
        <taxon>Alphaproteobacteria</taxon>
        <taxon>Rhodospirillales</taxon>
        <taxon>Rhodospirillaceae</taxon>
        <taxon>Marivibrio</taxon>
    </lineage>
</organism>
<evidence type="ECO:0000256" key="3">
    <source>
        <dbReference type="ARBA" id="ARBA00013208"/>
    </source>
</evidence>
<dbReference type="RefSeq" id="WP_210681318.1">
    <property type="nucleotide sequence ID" value="NZ_JAGMWN010000003.1"/>
</dbReference>
<dbReference type="EMBL" id="JAGMWN010000003">
    <property type="protein sequence ID" value="MBP5856724.1"/>
    <property type="molecule type" value="Genomic_DNA"/>
</dbReference>
<name>A0A8J7S108_9PROT</name>
<feature type="active site" evidence="7">
    <location>
        <position position="121"/>
    </location>
</feature>
<protein>
    <recommendedName>
        <fullName evidence="4 8">Signal peptidase I</fullName>
        <ecNumber evidence="3 8">3.4.21.89</ecNumber>
    </recommendedName>
</protein>
<dbReference type="InterPro" id="IPR019756">
    <property type="entry name" value="Pept_S26A_signal_pept_1_Ser-AS"/>
</dbReference>
<keyword evidence="13" id="KW-1185">Reference proteome</keyword>
<keyword evidence="5 8" id="KW-0645">Protease</keyword>
<dbReference type="Gene3D" id="2.10.109.10">
    <property type="entry name" value="Umud Fragment, subunit A"/>
    <property type="match status" value="1"/>
</dbReference>
<dbReference type="CDD" id="cd06530">
    <property type="entry name" value="S26_SPase_I"/>
    <property type="match status" value="1"/>
</dbReference>
<dbReference type="PRINTS" id="PR00727">
    <property type="entry name" value="LEADERPTASE"/>
</dbReference>
<comment type="caution">
    <text evidence="12">The sequence shown here is derived from an EMBL/GenBank/DDBJ whole genome shotgun (WGS) entry which is preliminary data.</text>
</comment>
<dbReference type="EC" id="3.4.21.89" evidence="3 8"/>
<evidence type="ECO:0000256" key="1">
    <source>
        <dbReference type="ARBA" id="ARBA00000677"/>
    </source>
</evidence>
<dbReference type="PANTHER" id="PTHR43390:SF1">
    <property type="entry name" value="CHLOROPLAST PROCESSING PEPTIDASE"/>
    <property type="match status" value="1"/>
</dbReference>
<evidence type="ECO:0000259" key="11">
    <source>
        <dbReference type="Pfam" id="PF10502"/>
    </source>
</evidence>
<dbReference type="InterPro" id="IPR036286">
    <property type="entry name" value="LexA/Signal_pep-like_sf"/>
</dbReference>
<evidence type="ECO:0000256" key="10">
    <source>
        <dbReference type="SAM" id="MobiDB-lite"/>
    </source>
</evidence>
<feature type="domain" description="Peptidase S26" evidence="11">
    <location>
        <begin position="31"/>
        <end position="235"/>
    </location>
</feature>
<evidence type="ECO:0000313" key="13">
    <source>
        <dbReference type="Proteomes" id="UP000672602"/>
    </source>
</evidence>
<dbReference type="GO" id="GO:0004252">
    <property type="term" value="F:serine-type endopeptidase activity"/>
    <property type="evidence" value="ECO:0007669"/>
    <property type="project" value="InterPro"/>
</dbReference>
<dbReference type="GO" id="GO:0009003">
    <property type="term" value="F:signal peptidase activity"/>
    <property type="evidence" value="ECO:0007669"/>
    <property type="project" value="UniProtKB-EC"/>
</dbReference>
<sequence length="263" mass="29406">MDQKSPDPASADGVDETDRPAQQPGGGGFGETLRTILYALLIAVVVRTFLYEPFNIPSGSMIPTLLEGDYLFVSKLSYGYSRYSFPFSAGPFDGRVMGDQPERGDVAVFRKPTDTDIDFIKRIVGLPGDRIQVVRGVLHINGEPVTRRRVEDFELSSGRRVPQYVETLPNGVQHRILEERGDNGALDNTPVYTVPAGHYFAMGDNRDNSRDSRVLGVVGYVPFENLIGRAEILFWSVEEDVVLWFPWTWPSGIRFGRLFDAVE</sequence>
<accession>A0A8J7S108</accession>
<dbReference type="Pfam" id="PF10502">
    <property type="entry name" value="Peptidase_S26"/>
    <property type="match status" value="1"/>
</dbReference>
<gene>
    <name evidence="12" type="primary">lepB</name>
    <name evidence="12" type="ORF">KAJ83_06870</name>
</gene>